<reference evidence="2" key="1">
    <citation type="submission" date="2025-08" db="UniProtKB">
        <authorList>
            <consortium name="RefSeq"/>
        </authorList>
    </citation>
    <scope>IDENTIFICATION</scope>
    <source>
        <strain evidence="2">Tuebingen</strain>
        <tissue evidence="2">Fibroblasts and whole tissue</tissue>
    </source>
</reference>
<dbReference type="RefSeq" id="XP_073801400.1">
    <property type="nucleotide sequence ID" value="XM_073945299.1"/>
</dbReference>
<accession>A0AC58J4J1</accession>
<protein>
    <submittedName>
        <fullName evidence="2">Scavenger receptor cysteine-rich domain-containing protein DMBT1</fullName>
    </submittedName>
</protein>
<keyword evidence="1" id="KW-1185">Reference proteome</keyword>
<gene>
    <name evidence="2" type="primary">LOC560447</name>
</gene>
<keyword evidence="2" id="KW-0675">Receptor</keyword>
<evidence type="ECO:0000313" key="1">
    <source>
        <dbReference type="Proteomes" id="UP000000437"/>
    </source>
</evidence>
<name>A0AC58J4J1_DANRE</name>
<proteinExistence type="predicted"/>
<dbReference type="Proteomes" id="UP000000437">
    <property type="component" value="Chromosome 3"/>
</dbReference>
<evidence type="ECO:0000313" key="2">
    <source>
        <dbReference type="RefSeq" id="XP_073801400.1"/>
    </source>
</evidence>
<organism evidence="1 2">
    <name type="scientific">Danio rerio</name>
    <name type="common">Zebrafish</name>
    <name type="synonym">Brachydanio rerio</name>
    <dbReference type="NCBI Taxonomy" id="7955"/>
    <lineage>
        <taxon>Eukaryota</taxon>
        <taxon>Metazoa</taxon>
        <taxon>Chordata</taxon>
        <taxon>Craniata</taxon>
        <taxon>Vertebrata</taxon>
        <taxon>Euteleostomi</taxon>
        <taxon>Actinopterygii</taxon>
        <taxon>Neopterygii</taxon>
        <taxon>Teleostei</taxon>
        <taxon>Ostariophysi</taxon>
        <taxon>Cypriniformes</taxon>
        <taxon>Danionidae</taxon>
        <taxon>Danioninae</taxon>
        <taxon>Danio</taxon>
    </lineage>
</organism>
<sequence>MSRCSRWPVRPCPLHSSGTTRATHPHRSSSSALTSVTGYSLRLVNGTNDCSGRVEILYNGVWGTVCDDSWDLNDAAVVCRQLGCGGAVNASQSASFGQGSGQIWLDNVGCSGSESSLTDCSHRGFGEHNCGHHEDAGVVCLKDIRLVGGNYSCSGRVEILYNGMWGTVCDDDWDMNNAAVVCRQMGCGGAVSAPQRASFGQGNGRIWLDDVRCSGQEFSLTNCSHRGFGEHDCGHHEDAGVVCLDIRLVDGLDSCCGRVEIHHNGVWGSVCNDNWDMNDAAVVCRQLQCGSAISAPHSAAFGPGNGSIWLDEVNCTGSETRLTQCSHSGLGNHNCDHSKDAGVVCYAGELQRASLALISTHSVVSPGENVHFRCSTPKPRCSANAEFQLFINGSSLSSQTHVSNVTFSLNVDVSHHGEYSCQYSYQSSLKSTLSNTVTITVVHLQQPSISPSAPDDEFVVGPQRPVITRGHSFTITCSTKSQYPGGFFYLFKESNISRIEPSVSLSASFFFPEADYSHEGNYSCVYEVRVSSRSFRSSASELLLITITASLLPAVIGAALSAGLLLLAIFIIVLSLKRRQKKKEDHSKCSFKKGPANTYAGASHNNRYEDDDDNDDEPDYENAECDENMKHEDSEEDYVNVDDDDDAEEDYINVNSDNSEEDYVNMDIKENSNMTNKSDDNLYEIVQSNPCHMNERQAYKAEDGHGVDQTFEALKAELSIGNTLYSWAATKLPQSSSLGMECTLLGVTRERAIRNERNERNIRTRKGDIREMTKFLFPLTPGLKEVRRTSYQIANSNSDPVLPHWSGGLTIGNGAGDNPQVSAFSGSLSRRRSTLRREGQATEGLAGPAWNELHLLSHASALTSVTGFSLRLVNGTNDCSGRVEILYNGTWGTVRDDNWDMKDAAVVCRQMGCGGAVSAPNNVSFGQGSGPIWLNNVRCSGNESSLRDCSHHGFGVNNSRHYEDAGVVCLKDIRLVGGFHSCSGRVEILYNGTWGTVRDDNWDMKDAAVVCRQMGCGGAVSAPNNVSFGRGSGPIWLNNVRCSGNESSLRDCSHHGFGVNNSRHYEDAGVVCLKDIRLVGGFHSCSGRVEILYNGTWGTVCDDDWDMNDAAVVCRQMGCGEAISKESDASFGLESGQIWLDGVRCSGSESTLRDCSHRGFGVNNCKHQKYAGVVCLDIRLVGGFHSCSGRVEILYNSTWGTVCDDDWDMNDAAVVCRQMGCGRAVSAPQSASFGQGRNQIWLNDVKCSGNESSLTNCSHRGFGVNNCGHQKDAEVVCLDIRLVPPIFNKFDSCCGRVEIHHNGEWGSVCDENWDMNDAAVVCRQLQCGSAISAPYSAAFGEGSGSIWLDEVNCTGSEESLIQCSHNGVGKHNCNHGEVAGVVCYGTAGELQMASLALISTHSVVSPGEIVQFRCSTPKPRCSANAEFHLFINGSSLSSQTHVSNVTFSINVDVSHHGEYSCQYSYQRSLKSTLSNTVTITVVHLQQPSISPSAPDGGFVVGPQGPVITRGHSFTITCSTKSQYPGGSFYLFRESNISRIQRYVSLSASFSFPEADYSDEGNYSCVYEVSVSSRSFRSSASELLLITITASLLSAVIGAALSAGLLLLTVLIIVMFLKRRQKKKEDRSKCSFKKGPVNKIAGGSHDSTCNDDKKDDDNDDDDDDDEPDYENPECDENMKHEVSEEDYEIVDDDDHDADDAEQDYINVDLDDSEEDYKEQQRYTPRTSVNDRNKMLRPLLDFIFAMVLNDYLFTGAENIRLVNGLDVCFGTVEVKNSNSQWETVCDDSWDINNAAVVCSELGCGRAIIALGQAIFGEGTGNVSWIKFRCIGNETSFKSCSSRNATSVCSHSEDAGVVCAASSVVYIAAAVIIVLFISSSLLIVLLVKKRKKMKTIQICSSSIDAVNMPAVLHNERNEETIDDDYEVVDMDPGVREDSDSEQDYVNIDQGDSDPDYVNVETDESEQDYVNMETDDSEQDYINAAITENIIYDRQLQSSALTSITGYSLRLINGNNDCSGRVEILYNGVWGTVCDDDWDMNDAAVVCRQMGCGGAVSAPQSASFGQGRGRIWLDDVRCSGSESSLTDCSHRGFGEHNCGHSEDAGVVCLVSDVRLVGGFHSCSGRVEIQYNGVWGTVCDDSWDMNDAAVVCRQMGCGGAVSASQSASFGQGSGPIWLDDVGCSGSESSLIQCSRKGFGEHNCGHSEDAGVVCTQDNGKLSDIRLVDGFDSCCGRVEIHHSGQWGSVCDDNWDMNDAAVVCRQLQCGSAISAPHSAAFGPGSGSIWLDEVQCTGSEGTLIQCSHDGLGKHNCNHGEDTGVVCSSELQMASLALISTHSVVSPGEIVQFRCSTPKPRCSANAEFQLFINGSSLSSQTHVSNVTFSINVDVSHQGEYSCQYSYQNNTVKSPLSNTVTITVVHLPQPSISPSAPDGGFFFISTASALTSVTARFSLRLVNGNNDCSGRVEILYNSVWGTVCGDYWDMNDAAVVCRQMGCGGAVSAPQSASFGQGSGQIWMDDVGCSGSESSLTDCSHRGFGEHDCGHHEDAGVVCTQGKLPSIRLADGFDSCCGRVEILQYGEWGSVCDDNWDMNDAAVVCRQLQCGSAISAPHSAAFGPGSGSIWLDEVQCTGSEGTLIQCSHDGLGRHNCNHGEDAGVVCSSELQMASLALISTHSAVSPGEIVQFRCSTPKPRCSANAEFQLFINGSLLSSQKHVSSVTFSLNVDVSHQGEYSCQYSYQNNTVKSSLSNTVTITVVHLQQPSISPSAPDGGFVVGPQGPVIPRGHRFTITCSTKSQFPGGSFYLFRESNIHRIQRSVSISTSFSFPEAEYSDEGIYSCVYEVRVSSRSFRSYASELLLITITASLLPAVIGAALSAGLLLLAILIIVMFLKRRQKKKKNDEAHLKCSFRKGAANTYASSSADNNYKEDDEDDDYYENVELKFKNLDHDDYEEDYMKVDVGSEEDYVNADITKNKCVADKSDENIYESYCD</sequence>